<dbReference type="STRING" id="1220583.GOACH_04_00810"/>
<proteinExistence type="predicted"/>
<feature type="transmembrane region" description="Helical" evidence="1">
    <location>
        <begin position="130"/>
        <end position="147"/>
    </location>
</feature>
<evidence type="ECO:0000313" key="2">
    <source>
        <dbReference type="EMBL" id="GAC47685.1"/>
    </source>
</evidence>
<sequence length="229" mass="24434">MSTTVLDSSDWRRSLLTPTLRKQCWGFMIGSALFALGSAPWLGIWMGAANANICYFIGAWFFTAAAFVQLMLSGAVTVPVDYSPGTMVRAEWLSAATQFFGTLMFNVSTGSALAAHSIASEKHLVWSPDAGGSVAFLISGAFAIVAYSRVNKAWQPGDVNWWSVQINMVGCIAFGVSAYGAYITPNGNTVDNVLANSCTFIGAVCFFVSSMIVLPRNSARSTSSTTEGR</sequence>
<reference evidence="2 3" key="1">
    <citation type="submission" date="2012-12" db="EMBL/GenBank/DDBJ databases">
        <title>Whole genome shotgun sequence of Gordonia aichiensis NBRC 108223.</title>
        <authorList>
            <person name="Isaki-Nakamura S."/>
            <person name="Hosoyama A."/>
            <person name="Tsuchikane K."/>
            <person name="Ando Y."/>
            <person name="Baba S."/>
            <person name="Ohji S."/>
            <person name="Hamada M."/>
            <person name="Tamura T."/>
            <person name="Yamazoe A."/>
            <person name="Yamazaki S."/>
            <person name="Fujita N."/>
        </authorList>
    </citation>
    <scope>NUCLEOTIDE SEQUENCE [LARGE SCALE GENOMIC DNA]</scope>
    <source>
        <strain evidence="2 3">NBRC 108223</strain>
    </source>
</reference>
<dbReference type="EMBL" id="BANR01000004">
    <property type="protein sequence ID" value="GAC47685.1"/>
    <property type="molecule type" value="Genomic_DNA"/>
</dbReference>
<keyword evidence="1" id="KW-1133">Transmembrane helix</keyword>
<evidence type="ECO:0000256" key="1">
    <source>
        <dbReference type="SAM" id="Phobius"/>
    </source>
</evidence>
<dbReference type="AlphaFoldDB" id="L7KFM4"/>
<feature type="transmembrane region" description="Helical" evidence="1">
    <location>
        <begin position="25"/>
        <end position="46"/>
    </location>
</feature>
<evidence type="ECO:0008006" key="4">
    <source>
        <dbReference type="Google" id="ProtNLM"/>
    </source>
</evidence>
<feature type="transmembrane region" description="Helical" evidence="1">
    <location>
        <begin position="53"/>
        <end position="72"/>
    </location>
</feature>
<keyword evidence="1" id="KW-0472">Membrane</keyword>
<keyword evidence="3" id="KW-1185">Reference proteome</keyword>
<feature type="transmembrane region" description="Helical" evidence="1">
    <location>
        <begin position="159"/>
        <end position="182"/>
    </location>
</feature>
<evidence type="ECO:0000313" key="3">
    <source>
        <dbReference type="Proteomes" id="UP000010988"/>
    </source>
</evidence>
<keyword evidence="1" id="KW-0812">Transmembrane</keyword>
<dbReference type="eggNOG" id="ENOG5030Y0T">
    <property type="taxonomic scope" value="Bacteria"/>
</dbReference>
<organism evidence="2 3">
    <name type="scientific">Gordonia aichiensis NBRC 108223</name>
    <dbReference type="NCBI Taxonomy" id="1220583"/>
    <lineage>
        <taxon>Bacteria</taxon>
        <taxon>Bacillati</taxon>
        <taxon>Actinomycetota</taxon>
        <taxon>Actinomycetes</taxon>
        <taxon>Mycobacteriales</taxon>
        <taxon>Gordoniaceae</taxon>
        <taxon>Gordonia</taxon>
    </lineage>
</organism>
<gene>
    <name evidence="2" type="ORF">GOACH_04_00810</name>
</gene>
<protein>
    <recommendedName>
        <fullName evidence="4">YrhK domain-containing protein</fullName>
    </recommendedName>
</protein>
<dbReference type="OrthoDB" id="244933at2"/>
<accession>L7KFM4</accession>
<name>L7KFM4_9ACTN</name>
<comment type="caution">
    <text evidence="2">The sequence shown here is derived from an EMBL/GenBank/DDBJ whole genome shotgun (WGS) entry which is preliminary data.</text>
</comment>
<dbReference type="Proteomes" id="UP000010988">
    <property type="component" value="Unassembled WGS sequence"/>
</dbReference>
<dbReference type="RefSeq" id="WP_005171523.1">
    <property type="nucleotide sequence ID" value="NZ_BANR01000004.1"/>
</dbReference>
<feature type="transmembrane region" description="Helical" evidence="1">
    <location>
        <begin position="194"/>
        <end position="214"/>
    </location>
</feature>